<evidence type="ECO:0000313" key="3">
    <source>
        <dbReference type="EMBL" id="PNS09414.1"/>
    </source>
</evidence>
<keyword evidence="4" id="KW-1185">Reference proteome</keyword>
<dbReference type="OrthoDB" id="9786766at2"/>
<reference evidence="3 4" key="1">
    <citation type="submission" date="2017-08" db="EMBL/GenBank/DDBJ databases">
        <title>Lysobacter sylvestris genome.</title>
        <authorList>
            <person name="Zhang D.-C."/>
            <person name="Albuquerque L."/>
            <person name="Franca L."/>
            <person name="Froufe H.J.C."/>
            <person name="Barroso C."/>
            <person name="Egas C."/>
            <person name="Da Costa M."/>
            <person name="Margesin R."/>
        </authorList>
    </citation>
    <scope>NUCLEOTIDE SEQUENCE [LARGE SCALE GENOMIC DNA]</scope>
    <source>
        <strain evidence="3 4">AM20-91</strain>
    </source>
</reference>
<dbReference type="RefSeq" id="WP_103074466.1">
    <property type="nucleotide sequence ID" value="NZ_NPZB01000001.1"/>
</dbReference>
<feature type="domain" description="DUF5916" evidence="2">
    <location>
        <begin position="378"/>
        <end position="742"/>
    </location>
</feature>
<feature type="domain" description="DUF5916" evidence="2">
    <location>
        <begin position="221"/>
        <end position="318"/>
    </location>
</feature>
<evidence type="ECO:0000259" key="2">
    <source>
        <dbReference type="Pfam" id="PF19313"/>
    </source>
</evidence>
<evidence type="ECO:0000256" key="1">
    <source>
        <dbReference type="SAM" id="SignalP"/>
    </source>
</evidence>
<dbReference type="InterPro" id="IPR045670">
    <property type="entry name" value="DUF5916"/>
</dbReference>
<organism evidence="3 4">
    <name type="scientific">Solilutibacter silvestris</name>
    <dbReference type="NCBI Taxonomy" id="1645665"/>
    <lineage>
        <taxon>Bacteria</taxon>
        <taxon>Pseudomonadati</taxon>
        <taxon>Pseudomonadota</taxon>
        <taxon>Gammaproteobacteria</taxon>
        <taxon>Lysobacterales</taxon>
        <taxon>Lysobacteraceae</taxon>
        <taxon>Solilutibacter</taxon>
    </lineage>
</organism>
<name>A0A2K1Q306_9GAMM</name>
<keyword evidence="1" id="KW-0732">Signal</keyword>
<dbReference type="Proteomes" id="UP000236220">
    <property type="component" value="Unassembled WGS sequence"/>
</dbReference>
<dbReference type="SUPFAM" id="SSF49344">
    <property type="entry name" value="CBD9-like"/>
    <property type="match status" value="1"/>
</dbReference>
<accession>A0A2K1Q306</accession>
<proteinExistence type="predicted"/>
<dbReference type="EMBL" id="NPZB01000001">
    <property type="protein sequence ID" value="PNS09414.1"/>
    <property type="molecule type" value="Genomic_DNA"/>
</dbReference>
<dbReference type="Pfam" id="PF19313">
    <property type="entry name" value="DUF5916"/>
    <property type="match status" value="2"/>
</dbReference>
<evidence type="ECO:0000313" key="4">
    <source>
        <dbReference type="Proteomes" id="UP000236220"/>
    </source>
</evidence>
<comment type="caution">
    <text evidence="3">The sequence shown here is derived from an EMBL/GenBank/DDBJ whole genome shotgun (WGS) entry which is preliminary data.</text>
</comment>
<feature type="chain" id="PRO_5014441412" description="DUF5916 domain-containing protein" evidence="1">
    <location>
        <begin position="22"/>
        <end position="746"/>
    </location>
</feature>
<dbReference type="AlphaFoldDB" id="A0A2K1Q306"/>
<protein>
    <recommendedName>
        <fullName evidence="2">DUF5916 domain-containing protein</fullName>
    </recommendedName>
</protein>
<feature type="signal peptide" evidence="1">
    <location>
        <begin position="1"/>
        <end position="21"/>
    </location>
</feature>
<gene>
    <name evidence="3" type="ORF">Lysil_1043</name>
</gene>
<sequence>MKIRTLVTALSLACVAAPALAADIKIDGKMEPGEWDGARHISDFHTVQPFTGQPGSVPTEVWYMATPKGLAVAFRNHQPAGVERRRQKTRRDEDAQTDRVNVMLDFDGDGRQGYDFTVMLGGGIEDGTITKDGNFNNDWDGNWLHAVSEDDEGWTAEILIPWSVATMGKAKGDKRTIGVYFDRVVGVSGERMGWPAITFERPQFLAKFQQVEVPAYSQALLALTPYVSAGYNMVDRKMSKNGGMDVFWKPNGQFQLSGTINPDFGQVESDDLVVNFTAQESFFSDKRPFFTENQSIFDFGMLMDNSQLIYTRRVGGPSDDGKGAADIDAAVKLNGSFGKTNYGLMWAEERGDAGRSFRAARVTQAFDTNTLGAMATQVVHPFLDRTATVFGVDDQWKPNDHFTVVANAAQSAIDEQGQTQRKLGASVFAQYEMKNNWHQQWAYIHYDKGFEINDFGYLGRADLDYAQWEVGKRFTDLPKDSMYVAHDWRWRIDGMTNANGLVLQREFRVQRNSKLRDGGNQSFMAQFHTVAHDDLLLWGHAPTRITPGYYVNFDHEPGRRGNWQWMARVENAYGMGVASDRKPMVSLKLGTTYFFSDALNAQASIFGLRDGEWLLWQHDNLLGQYEQRQLMLAATLNWNISPKQELRVKLQAIGLTGHARQAWRVQPDMTPVQSNDVINDFNLHTLGFQIRYRYELAPLSNLYVVYGRGGYDQGELFTDARSEFQHAFQLRNTEMLMVKLAYRFEL</sequence>
<dbReference type="Gene3D" id="2.60.40.1190">
    <property type="match status" value="1"/>
</dbReference>